<dbReference type="CDD" id="cd00452">
    <property type="entry name" value="KDPG_aldolase"/>
    <property type="match status" value="1"/>
</dbReference>
<evidence type="ECO:0000313" key="7">
    <source>
        <dbReference type="Proteomes" id="UP001501496"/>
    </source>
</evidence>
<dbReference type="Pfam" id="PF01081">
    <property type="entry name" value="Aldolase"/>
    <property type="match status" value="1"/>
</dbReference>
<evidence type="ECO:0000256" key="5">
    <source>
        <dbReference type="ARBA" id="ARBA00023277"/>
    </source>
</evidence>
<dbReference type="RefSeq" id="WP_344788243.1">
    <property type="nucleotide sequence ID" value="NZ_BAABCA010000004.1"/>
</dbReference>
<dbReference type="InterPro" id="IPR000887">
    <property type="entry name" value="Aldlse_KDPG_KHG"/>
</dbReference>
<evidence type="ECO:0000313" key="6">
    <source>
        <dbReference type="EMBL" id="GAA4236685.1"/>
    </source>
</evidence>
<evidence type="ECO:0000256" key="3">
    <source>
        <dbReference type="ARBA" id="ARBA00011233"/>
    </source>
</evidence>
<comment type="similarity">
    <text evidence="2">Belongs to the KHG/KDPG aldolase family.</text>
</comment>
<accession>A0ABP8CB25</accession>
<name>A0ABP8CB25_9FLAO</name>
<dbReference type="InterPro" id="IPR013785">
    <property type="entry name" value="Aldolase_TIM"/>
</dbReference>
<dbReference type="Gene3D" id="3.20.20.70">
    <property type="entry name" value="Aldolase class I"/>
    <property type="match status" value="1"/>
</dbReference>
<comment type="caution">
    <text evidence="6">The sequence shown here is derived from an EMBL/GenBank/DDBJ whole genome shotgun (WGS) entry which is preliminary data.</text>
</comment>
<sequence>MNKTEIVKIIDNEKLVFVTRLKTHKQIPRVIESLSNAGVKVLEITSNTPNYANEIKKARALYPNILIGAGTVINEKIALEAINKGAQFLVTPNTNPALISIAHQNNIPILMGALTPTEVCIAAEAGADFVKLFPADIMGIPYFKSIKAPLDKIKLLAVGGIELNTVKKWFESGAYGIGIASVIKDDLKTDEDFLEIENNARNFINEIKNL</sequence>
<proteinExistence type="inferred from homology"/>
<organism evidence="6 7">
    <name type="scientific">Postechiella marina</name>
    <dbReference type="NCBI Taxonomy" id="943941"/>
    <lineage>
        <taxon>Bacteria</taxon>
        <taxon>Pseudomonadati</taxon>
        <taxon>Bacteroidota</taxon>
        <taxon>Flavobacteriia</taxon>
        <taxon>Flavobacteriales</taxon>
        <taxon>Flavobacteriaceae</taxon>
        <taxon>Postechiella</taxon>
    </lineage>
</organism>
<protein>
    <submittedName>
        <fullName evidence="6">Bifunctional 4-hydroxy-2-oxoglutarate aldolase/2-dehydro-3-deoxy-phosphogluconate aldolase</fullName>
    </submittedName>
</protein>
<keyword evidence="7" id="KW-1185">Reference proteome</keyword>
<dbReference type="EMBL" id="BAABCA010000004">
    <property type="protein sequence ID" value="GAA4236685.1"/>
    <property type="molecule type" value="Genomic_DNA"/>
</dbReference>
<dbReference type="Proteomes" id="UP001501496">
    <property type="component" value="Unassembled WGS sequence"/>
</dbReference>
<comment type="pathway">
    <text evidence="1">Carbohydrate acid metabolism.</text>
</comment>
<comment type="subunit">
    <text evidence="3">Homotrimer.</text>
</comment>
<dbReference type="PANTHER" id="PTHR30246:SF1">
    <property type="entry name" value="2-DEHYDRO-3-DEOXY-6-PHOSPHOGALACTONATE ALDOLASE-RELATED"/>
    <property type="match status" value="1"/>
</dbReference>
<evidence type="ECO:0000256" key="1">
    <source>
        <dbReference type="ARBA" id="ARBA00004761"/>
    </source>
</evidence>
<dbReference type="InterPro" id="IPR031338">
    <property type="entry name" value="KDPG/KHG_AS_2"/>
</dbReference>
<keyword evidence="5" id="KW-0119">Carbohydrate metabolism</keyword>
<gene>
    <name evidence="6" type="ORF">GCM10022291_21590</name>
</gene>
<dbReference type="SUPFAM" id="SSF51569">
    <property type="entry name" value="Aldolase"/>
    <property type="match status" value="1"/>
</dbReference>
<dbReference type="PROSITE" id="PS00160">
    <property type="entry name" value="ALDOLASE_KDPG_KHG_2"/>
    <property type="match status" value="1"/>
</dbReference>
<evidence type="ECO:0000256" key="4">
    <source>
        <dbReference type="ARBA" id="ARBA00023239"/>
    </source>
</evidence>
<reference evidence="7" key="1">
    <citation type="journal article" date="2019" name="Int. J. Syst. Evol. Microbiol.">
        <title>The Global Catalogue of Microorganisms (GCM) 10K type strain sequencing project: providing services to taxonomists for standard genome sequencing and annotation.</title>
        <authorList>
            <consortium name="The Broad Institute Genomics Platform"/>
            <consortium name="The Broad Institute Genome Sequencing Center for Infectious Disease"/>
            <person name="Wu L."/>
            <person name="Ma J."/>
        </authorList>
    </citation>
    <scope>NUCLEOTIDE SEQUENCE [LARGE SCALE GENOMIC DNA]</scope>
    <source>
        <strain evidence="7">JCM 17630</strain>
    </source>
</reference>
<dbReference type="PANTHER" id="PTHR30246">
    <property type="entry name" value="2-KETO-3-DEOXY-6-PHOSPHOGLUCONATE ALDOLASE"/>
    <property type="match status" value="1"/>
</dbReference>
<evidence type="ECO:0000256" key="2">
    <source>
        <dbReference type="ARBA" id="ARBA00006906"/>
    </source>
</evidence>
<keyword evidence="4" id="KW-0456">Lyase</keyword>